<evidence type="ECO:0000259" key="16">
    <source>
        <dbReference type="SMART" id="SM00642"/>
    </source>
</evidence>
<dbReference type="AlphaFoldDB" id="A0A914AR54"/>
<feature type="domain" description="Alpha-amylase C-terminal" evidence="15">
    <location>
        <begin position="415"/>
        <end position="504"/>
    </location>
</feature>
<dbReference type="Pfam" id="PF02806">
    <property type="entry name" value="Alpha-amylase_C"/>
    <property type="match status" value="1"/>
</dbReference>
<keyword evidence="11 13" id="KW-0326">Glycosidase</keyword>
<dbReference type="Pfam" id="PF00128">
    <property type="entry name" value="Alpha-amylase"/>
    <property type="match status" value="1"/>
</dbReference>
<dbReference type="GeneID" id="119736184"/>
<comment type="catalytic activity">
    <reaction evidence="1 13">
        <text>Endohydrolysis of (1-&gt;4)-alpha-D-glucosidic linkages in polysaccharides containing three or more (1-&gt;4)-alpha-linked D-glucose units.</text>
        <dbReference type="EC" id="3.2.1.1"/>
    </reaction>
</comment>
<dbReference type="EnsemblMetazoa" id="XM_038210210.1">
    <property type="protein sequence ID" value="XP_038066138.1"/>
    <property type="gene ID" value="LOC119736184"/>
</dbReference>
<dbReference type="InterPro" id="IPR006047">
    <property type="entry name" value="GH13_cat_dom"/>
</dbReference>
<organism evidence="17 18">
    <name type="scientific">Patiria miniata</name>
    <name type="common">Bat star</name>
    <name type="synonym">Asterina miniata</name>
    <dbReference type="NCBI Taxonomy" id="46514"/>
    <lineage>
        <taxon>Eukaryota</taxon>
        <taxon>Metazoa</taxon>
        <taxon>Echinodermata</taxon>
        <taxon>Eleutherozoa</taxon>
        <taxon>Asterozoa</taxon>
        <taxon>Asteroidea</taxon>
        <taxon>Valvatacea</taxon>
        <taxon>Valvatida</taxon>
        <taxon>Asterinidae</taxon>
        <taxon>Patiria</taxon>
    </lineage>
</organism>
<evidence type="ECO:0000256" key="8">
    <source>
        <dbReference type="ARBA" id="ARBA00022837"/>
    </source>
</evidence>
<keyword evidence="18" id="KW-1185">Reference proteome</keyword>
<evidence type="ECO:0000256" key="3">
    <source>
        <dbReference type="ARBA" id="ARBA00001923"/>
    </source>
</evidence>
<accession>A0A914AR54</accession>
<proteinExistence type="inferred from homology"/>
<dbReference type="Gene3D" id="2.60.40.1180">
    <property type="entry name" value="Golgi alpha-mannosidase II"/>
    <property type="match status" value="1"/>
</dbReference>
<dbReference type="InterPro" id="IPR031319">
    <property type="entry name" value="A-amylase_C"/>
</dbReference>
<comment type="similarity">
    <text evidence="4 12">Belongs to the glycosyl hydrolase 13 family.</text>
</comment>
<protein>
    <recommendedName>
        <fullName evidence="5 13">Alpha-amylase</fullName>
        <ecNumber evidence="5 13">3.2.1.1</ecNumber>
    </recommendedName>
</protein>
<reference evidence="17" key="1">
    <citation type="submission" date="2022-11" db="UniProtKB">
        <authorList>
            <consortium name="EnsemblMetazoa"/>
        </authorList>
    </citation>
    <scope>IDENTIFICATION</scope>
</reference>
<evidence type="ECO:0000256" key="13">
    <source>
        <dbReference type="RuleBase" id="RU361134"/>
    </source>
</evidence>
<evidence type="ECO:0000256" key="5">
    <source>
        <dbReference type="ARBA" id="ARBA00012595"/>
    </source>
</evidence>
<sequence>MKMFCLIMVLLCSCSAQWDPHTVDNRQVIVHLFEWKWTDIADECERYLGPFGFGGVQISPPSEHRVIRSPWRPWWERYQPVSYELTSRSGTEIQLRDMIRRCHQAGVRIYVDAVINHMARGDSGYGIAGNWYDVNTLNYPGVPYNITDFGRTNNKCKSDSGNVEDNDDVNQVRNCRLLGLPDLDTSRDDVRAKISDYMNHLIDMGVTGFRVDAAKYIWPEDLGNILRRLNNLSTEYFPSGRRPFVYQEVIDKNGAGIRRNMTEAEYVPFGRVTEFKYGPQLGEAVRGLRNLSNINNWMKSEGMLDDSSALVFVDNHDNQRGHGGGKGIITFKEPEKYKISNVFMLAYPYGFTRVMSSFVFDNTEAGPPADANGYTLTVTVYEDGTCGGGWVCEHRWRPIRNMVAFRNIAAGQPLRNWWSNGSQQIAFGRGDRAFVVINNDDYRLSQALNTGLPTGEYCNIIVGDFDPLTATCSGPTIRVDQSGNANFSIDTSADPMVAIHVGARVDQSIFGRPSEC</sequence>
<feature type="signal peptide" evidence="14">
    <location>
        <begin position="1"/>
        <end position="16"/>
    </location>
</feature>
<dbReference type="InterPro" id="IPR017853">
    <property type="entry name" value="GH"/>
</dbReference>
<evidence type="ECO:0000256" key="9">
    <source>
        <dbReference type="ARBA" id="ARBA00023214"/>
    </source>
</evidence>
<dbReference type="InterPro" id="IPR013780">
    <property type="entry name" value="Glyco_hydro_b"/>
</dbReference>
<dbReference type="Proteomes" id="UP000887568">
    <property type="component" value="Unplaced"/>
</dbReference>
<dbReference type="RefSeq" id="XP_038066138.1">
    <property type="nucleotide sequence ID" value="XM_038210210.1"/>
</dbReference>
<evidence type="ECO:0000256" key="10">
    <source>
        <dbReference type="ARBA" id="ARBA00023277"/>
    </source>
</evidence>
<keyword evidence="7 13" id="KW-0378">Hydrolase</keyword>
<dbReference type="PANTHER" id="PTHR43447">
    <property type="entry name" value="ALPHA-AMYLASE"/>
    <property type="match status" value="1"/>
</dbReference>
<evidence type="ECO:0000256" key="11">
    <source>
        <dbReference type="ARBA" id="ARBA00023295"/>
    </source>
</evidence>
<dbReference type="SMART" id="SM00642">
    <property type="entry name" value="Aamy"/>
    <property type="match status" value="1"/>
</dbReference>
<evidence type="ECO:0000256" key="6">
    <source>
        <dbReference type="ARBA" id="ARBA00022723"/>
    </source>
</evidence>
<dbReference type="SUPFAM" id="SSF51011">
    <property type="entry name" value="Glycosyl hydrolase domain"/>
    <property type="match status" value="1"/>
</dbReference>
<dbReference type="OrthoDB" id="550577at2759"/>
<feature type="chain" id="PRO_5037010263" description="Alpha-amylase" evidence="14">
    <location>
        <begin position="17"/>
        <end position="516"/>
    </location>
</feature>
<evidence type="ECO:0000256" key="14">
    <source>
        <dbReference type="SAM" id="SignalP"/>
    </source>
</evidence>
<evidence type="ECO:0000256" key="7">
    <source>
        <dbReference type="ARBA" id="ARBA00022801"/>
    </source>
</evidence>
<evidence type="ECO:0000259" key="15">
    <source>
        <dbReference type="SMART" id="SM00632"/>
    </source>
</evidence>
<keyword evidence="8" id="KW-0106">Calcium</keyword>
<dbReference type="Gene3D" id="3.20.20.80">
    <property type="entry name" value="Glycosidases"/>
    <property type="match status" value="1"/>
</dbReference>
<dbReference type="InterPro" id="IPR006048">
    <property type="entry name" value="A-amylase/branching_C"/>
</dbReference>
<dbReference type="GO" id="GO:0005975">
    <property type="term" value="P:carbohydrate metabolic process"/>
    <property type="evidence" value="ECO:0007669"/>
    <property type="project" value="InterPro"/>
</dbReference>
<keyword evidence="6" id="KW-0479">Metal-binding</keyword>
<keyword evidence="9" id="KW-0868">Chloride</keyword>
<dbReference type="PRINTS" id="PR00110">
    <property type="entry name" value="ALPHAAMYLASE"/>
</dbReference>
<dbReference type="CDD" id="cd11317">
    <property type="entry name" value="AmyAc_bac_euk_AmyA"/>
    <property type="match status" value="1"/>
</dbReference>
<evidence type="ECO:0000256" key="4">
    <source>
        <dbReference type="ARBA" id="ARBA00008061"/>
    </source>
</evidence>
<keyword evidence="10 13" id="KW-0119">Carbohydrate metabolism</keyword>
<dbReference type="GO" id="GO:0004556">
    <property type="term" value="F:alpha-amylase activity"/>
    <property type="evidence" value="ECO:0007669"/>
    <property type="project" value="UniProtKB-UniRule"/>
</dbReference>
<dbReference type="GO" id="GO:0046872">
    <property type="term" value="F:metal ion binding"/>
    <property type="evidence" value="ECO:0007669"/>
    <property type="project" value="UniProtKB-KW"/>
</dbReference>
<name>A0A914AR54_PATMI</name>
<evidence type="ECO:0000313" key="17">
    <source>
        <dbReference type="EnsemblMetazoa" id="XP_038066138.1"/>
    </source>
</evidence>
<evidence type="ECO:0000256" key="2">
    <source>
        <dbReference type="ARBA" id="ARBA00001913"/>
    </source>
</evidence>
<dbReference type="InterPro" id="IPR006046">
    <property type="entry name" value="Alpha_amylase"/>
</dbReference>
<dbReference type="EC" id="3.2.1.1" evidence="5 13"/>
<dbReference type="OMA" id="SIANECE"/>
<evidence type="ECO:0000256" key="1">
    <source>
        <dbReference type="ARBA" id="ARBA00000548"/>
    </source>
</evidence>
<comment type="cofactor">
    <cofactor evidence="3">
        <name>chloride</name>
        <dbReference type="ChEBI" id="CHEBI:17996"/>
    </cofactor>
</comment>
<dbReference type="SMART" id="SM00632">
    <property type="entry name" value="Aamy_C"/>
    <property type="match status" value="1"/>
</dbReference>
<feature type="domain" description="Glycosyl hydrolase family 13 catalytic" evidence="16">
    <location>
        <begin position="27"/>
        <end position="406"/>
    </location>
</feature>
<evidence type="ECO:0000256" key="12">
    <source>
        <dbReference type="RuleBase" id="RU003615"/>
    </source>
</evidence>
<comment type="cofactor">
    <cofactor evidence="2">
        <name>Ca(2+)</name>
        <dbReference type="ChEBI" id="CHEBI:29108"/>
    </cofactor>
</comment>
<dbReference type="SUPFAM" id="SSF51445">
    <property type="entry name" value="(Trans)glycosidases"/>
    <property type="match status" value="1"/>
</dbReference>
<evidence type="ECO:0000313" key="18">
    <source>
        <dbReference type="Proteomes" id="UP000887568"/>
    </source>
</evidence>
<keyword evidence="14" id="KW-0732">Signal</keyword>